<keyword evidence="3" id="KW-1185">Reference proteome</keyword>
<dbReference type="Proteomes" id="UP001054902">
    <property type="component" value="Unassembled WGS sequence"/>
</dbReference>
<evidence type="ECO:0000259" key="1">
    <source>
        <dbReference type="Pfam" id="PF10354"/>
    </source>
</evidence>
<dbReference type="EMBL" id="BLLK01000019">
    <property type="protein sequence ID" value="GFH44287.1"/>
    <property type="molecule type" value="Genomic_DNA"/>
</dbReference>
<proteinExistence type="predicted"/>
<sequence>MNSCSRDETFDKISYDDFLSILLLGEADFSFTRALLRVIEEEETATYRFQRNVKITSSEYGDAQDVAQRYFDQNLEHLKDSIKSLYESASRNSVLLDLCFGLNARSLGKGLDNKNEQVCMCQRWNQQNQKFDAQLSPFWNESNEKKYDLIIFNFPHSDQAGRATKLVKALFRQLRICIEHGVLSKHVILEMRLRYIETNKELKKNIRSFYKHEEAAEEYGFEGIGCFESDLHIWERYGYQHKWTKKNGSCRDMIQNCNVWRFQPIDIENRICNT</sequence>
<organism evidence="2 3">
    <name type="scientific">Chaetoceros tenuissimus</name>
    <dbReference type="NCBI Taxonomy" id="426638"/>
    <lineage>
        <taxon>Eukaryota</taxon>
        <taxon>Sar</taxon>
        <taxon>Stramenopiles</taxon>
        <taxon>Ochrophyta</taxon>
        <taxon>Bacillariophyta</taxon>
        <taxon>Coscinodiscophyceae</taxon>
        <taxon>Chaetocerotophycidae</taxon>
        <taxon>Chaetocerotales</taxon>
        <taxon>Chaetocerotaceae</taxon>
        <taxon>Chaetoceros</taxon>
    </lineage>
</organism>
<comment type="caution">
    <text evidence="2">The sequence shown here is derived from an EMBL/GenBank/DDBJ whole genome shotgun (WGS) entry which is preliminary data.</text>
</comment>
<evidence type="ECO:0000313" key="3">
    <source>
        <dbReference type="Proteomes" id="UP001054902"/>
    </source>
</evidence>
<name>A0AAD3CDT7_9STRA</name>
<feature type="domain" description="25S rRNA (uridine-N(3))-methyltransferase BMT5-like" evidence="1">
    <location>
        <begin position="22"/>
        <end position="235"/>
    </location>
</feature>
<gene>
    <name evidence="2" type="ORF">CTEN210_00761</name>
</gene>
<reference evidence="2 3" key="1">
    <citation type="journal article" date="2021" name="Sci. Rep.">
        <title>The genome of the diatom Chaetoceros tenuissimus carries an ancient integrated fragment of an extant virus.</title>
        <authorList>
            <person name="Hongo Y."/>
            <person name="Kimura K."/>
            <person name="Takaki Y."/>
            <person name="Yoshida Y."/>
            <person name="Baba S."/>
            <person name="Kobayashi G."/>
            <person name="Nagasaki K."/>
            <person name="Hano T."/>
            <person name="Tomaru Y."/>
        </authorList>
    </citation>
    <scope>NUCLEOTIDE SEQUENCE [LARGE SCALE GENOMIC DNA]</scope>
    <source>
        <strain evidence="2 3">NIES-3715</strain>
    </source>
</reference>
<dbReference type="Pfam" id="PF10354">
    <property type="entry name" value="BMT5-like"/>
    <property type="match status" value="1"/>
</dbReference>
<dbReference type="GO" id="GO:0070475">
    <property type="term" value="P:rRNA base methylation"/>
    <property type="evidence" value="ECO:0007669"/>
    <property type="project" value="InterPro"/>
</dbReference>
<dbReference type="GO" id="GO:0070042">
    <property type="term" value="F:rRNA (uridine-N3-)-methyltransferase activity"/>
    <property type="evidence" value="ECO:0007669"/>
    <property type="project" value="InterPro"/>
</dbReference>
<evidence type="ECO:0000313" key="2">
    <source>
        <dbReference type="EMBL" id="GFH44287.1"/>
    </source>
</evidence>
<dbReference type="AlphaFoldDB" id="A0AAD3CDT7"/>
<dbReference type="InterPro" id="IPR019446">
    <property type="entry name" value="BMT5-like"/>
</dbReference>
<protein>
    <recommendedName>
        <fullName evidence="1">25S rRNA (uridine-N(3))-methyltransferase BMT5-like domain-containing protein</fullName>
    </recommendedName>
</protein>
<accession>A0AAD3CDT7</accession>